<proteinExistence type="inferred from homology"/>
<accession>A0ABQ0PD39</accession>
<dbReference type="EMBL" id="BAQP01000525">
    <property type="protein sequence ID" value="GBQ32924.1"/>
    <property type="molecule type" value="Genomic_DNA"/>
</dbReference>
<name>A0ABQ0PD39_9PROT</name>
<dbReference type="SUPFAM" id="SSF51735">
    <property type="entry name" value="NAD(P)-binding Rossmann-fold domains"/>
    <property type="match status" value="1"/>
</dbReference>
<dbReference type="SMART" id="SM00822">
    <property type="entry name" value="PKS_KR"/>
    <property type="match status" value="1"/>
</dbReference>
<reference evidence="4" key="1">
    <citation type="submission" date="2013-04" db="EMBL/GenBank/DDBJ databases">
        <title>The genome sequencing project of 58 acetic acid bacteria.</title>
        <authorList>
            <person name="Okamoto-Kainuma A."/>
            <person name="Ishikawa M."/>
            <person name="Umino S."/>
            <person name="Koizumi Y."/>
            <person name="Shiwa Y."/>
            <person name="Yoshikawa H."/>
            <person name="Matsutani M."/>
            <person name="Matsushita K."/>
        </authorList>
    </citation>
    <scope>NUCLEOTIDE SEQUENCE</scope>
    <source>
        <strain evidence="4">DSM 12717</strain>
    </source>
</reference>
<dbReference type="InterPro" id="IPR036291">
    <property type="entry name" value="NAD(P)-bd_dom_sf"/>
</dbReference>
<evidence type="ECO:0000256" key="1">
    <source>
        <dbReference type="ARBA" id="ARBA00006484"/>
    </source>
</evidence>
<dbReference type="PANTHER" id="PTHR42760">
    <property type="entry name" value="SHORT-CHAIN DEHYDROGENASES/REDUCTASES FAMILY MEMBER"/>
    <property type="match status" value="1"/>
</dbReference>
<dbReference type="PRINTS" id="PR00080">
    <property type="entry name" value="SDRFAMILY"/>
</dbReference>
<dbReference type="Gene3D" id="3.40.50.720">
    <property type="entry name" value="NAD(P)-binding Rossmann-like Domain"/>
    <property type="match status" value="1"/>
</dbReference>
<dbReference type="RefSeq" id="WP_264813466.1">
    <property type="nucleotide sequence ID" value="NZ_BAQP01000525.1"/>
</dbReference>
<dbReference type="InterPro" id="IPR020904">
    <property type="entry name" value="Sc_DH/Rdtase_CS"/>
</dbReference>
<comment type="similarity">
    <text evidence="1">Belongs to the short-chain dehydrogenases/reductases (SDR) family.</text>
</comment>
<feature type="domain" description="Ketoreductase" evidence="3">
    <location>
        <begin position="11"/>
        <end position="187"/>
    </location>
</feature>
<dbReference type="InterPro" id="IPR057326">
    <property type="entry name" value="KR_dom"/>
</dbReference>
<evidence type="ECO:0000313" key="5">
    <source>
        <dbReference type="Proteomes" id="UP001060895"/>
    </source>
</evidence>
<sequence length="250" mass="25246">MSAAAEAPVAPVALVTGGARGLGAAIAGALAAAGYRVVLGDRDLPRAQATAARLGGHAVALDVTSESAIEAALDTVEAAHGLPWLLVNNAAIMKAQKVLDIDIETFDTVMAVNLRGNFLCTQRFARRLRARDQGGRIVNIGSLAGQNGGTATGAHYAASKGAVHTLTKVFARDLAPHGITVNAISPGPLDLPSVAETIGAEAAARVAAGLPTGHLGDPATVARMVVELARPDAGSITGATIDINCGLYLR</sequence>
<evidence type="ECO:0000259" key="3">
    <source>
        <dbReference type="SMART" id="SM00822"/>
    </source>
</evidence>
<gene>
    <name evidence="4" type="ORF">AA12717_4066</name>
</gene>
<comment type="caution">
    <text evidence="4">The sequence shown here is derived from an EMBL/GenBank/DDBJ whole genome shotgun (WGS) entry which is preliminary data.</text>
</comment>
<dbReference type="CDD" id="cd05233">
    <property type="entry name" value="SDR_c"/>
    <property type="match status" value="1"/>
</dbReference>
<keyword evidence="2" id="KW-0560">Oxidoreductase</keyword>
<dbReference type="PANTHER" id="PTHR42760:SF133">
    <property type="entry name" value="3-OXOACYL-[ACYL-CARRIER-PROTEIN] REDUCTASE"/>
    <property type="match status" value="1"/>
</dbReference>
<dbReference type="Pfam" id="PF13561">
    <property type="entry name" value="adh_short_C2"/>
    <property type="match status" value="1"/>
</dbReference>
<dbReference type="PROSITE" id="PS00061">
    <property type="entry name" value="ADH_SHORT"/>
    <property type="match status" value="1"/>
</dbReference>
<dbReference type="InterPro" id="IPR002347">
    <property type="entry name" value="SDR_fam"/>
</dbReference>
<evidence type="ECO:0000256" key="2">
    <source>
        <dbReference type="ARBA" id="ARBA00023002"/>
    </source>
</evidence>
<dbReference type="Proteomes" id="UP001060895">
    <property type="component" value="Unassembled WGS sequence"/>
</dbReference>
<protein>
    <submittedName>
        <fullName evidence="4">Oxidoreductase</fullName>
    </submittedName>
</protein>
<keyword evidence="5" id="KW-1185">Reference proteome</keyword>
<evidence type="ECO:0000313" key="4">
    <source>
        <dbReference type="EMBL" id="GBQ32924.1"/>
    </source>
</evidence>
<dbReference type="PRINTS" id="PR00081">
    <property type="entry name" value="GDHRDH"/>
</dbReference>
<organism evidence="4 5">
    <name type="scientific">Gluconacetobacter sacchari DSM 12717</name>
    <dbReference type="NCBI Taxonomy" id="1307940"/>
    <lineage>
        <taxon>Bacteria</taxon>
        <taxon>Pseudomonadati</taxon>
        <taxon>Pseudomonadota</taxon>
        <taxon>Alphaproteobacteria</taxon>
        <taxon>Acetobacterales</taxon>
        <taxon>Acetobacteraceae</taxon>
        <taxon>Gluconacetobacter</taxon>
    </lineage>
</organism>